<evidence type="ECO:0000256" key="1">
    <source>
        <dbReference type="SAM" id="MobiDB-lite"/>
    </source>
</evidence>
<reference evidence="2" key="1">
    <citation type="submission" date="2023-03" db="EMBL/GenBank/DDBJ databases">
        <title>Massive genome expansion in bonnet fungi (Mycena s.s.) driven by repeated elements and novel gene families across ecological guilds.</title>
        <authorList>
            <consortium name="Lawrence Berkeley National Laboratory"/>
            <person name="Harder C.B."/>
            <person name="Miyauchi S."/>
            <person name="Viragh M."/>
            <person name="Kuo A."/>
            <person name="Thoen E."/>
            <person name="Andreopoulos B."/>
            <person name="Lu D."/>
            <person name="Skrede I."/>
            <person name="Drula E."/>
            <person name="Henrissat B."/>
            <person name="Morin E."/>
            <person name="Kohler A."/>
            <person name="Barry K."/>
            <person name="LaButti K."/>
            <person name="Morin E."/>
            <person name="Salamov A."/>
            <person name="Lipzen A."/>
            <person name="Mereny Z."/>
            <person name="Hegedus B."/>
            <person name="Baldrian P."/>
            <person name="Stursova M."/>
            <person name="Weitz H."/>
            <person name="Taylor A."/>
            <person name="Grigoriev I.V."/>
            <person name="Nagy L.G."/>
            <person name="Martin F."/>
            <person name="Kauserud H."/>
        </authorList>
    </citation>
    <scope>NUCLEOTIDE SEQUENCE</scope>
    <source>
        <strain evidence="2">CBHHK067</strain>
    </source>
</reference>
<dbReference type="AlphaFoldDB" id="A0AAD7DI94"/>
<comment type="caution">
    <text evidence="2">The sequence shown here is derived from an EMBL/GenBank/DDBJ whole genome shotgun (WGS) entry which is preliminary data.</text>
</comment>
<gene>
    <name evidence="2" type="ORF">B0H17DRAFT_1200954</name>
</gene>
<dbReference type="EMBL" id="JARKIE010000057">
    <property type="protein sequence ID" value="KAJ7691535.1"/>
    <property type="molecule type" value="Genomic_DNA"/>
</dbReference>
<dbReference type="Proteomes" id="UP001221757">
    <property type="component" value="Unassembled WGS sequence"/>
</dbReference>
<keyword evidence="3" id="KW-1185">Reference proteome</keyword>
<name>A0AAD7DI94_MYCRO</name>
<protein>
    <submittedName>
        <fullName evidence="2">Uncharacterized protein</fullName>
    </submittedName>
</protein>
<organism evidence="2 3">
    <name type="scientific">Mycena rosella</name>
    <name type="common">Pink bonnet</name>
    <name type="synonym">Agaricus rosellus</name>
    <dbReference type="NCBI Taxonomy" id="1033263"/>
    <lineage>
        <taxon>Eukaryota</taxon>
        <taxon>Fungi</taxon>
        <taxon>Dikarya</taxon>
        <taxon>Basidiomycota</taxon>
        <taxon>Agaricomycotina</taxon>
        <taxon>Agaricomycetes</taxon>
        <taxon>Agaricomycetidae</taxon>
        <taxon>Agaricales</taxon>
        <taxon>Marasmiineae</taxon>
        <taxon>Mycenaceae</taxon>
        <taxon>Mycena</taxon>
    </lineage>
</organism>
<accession>A0AAD7DI94</accession>
<sequence length="175" mass="19350">MGLACEYLAVHEEHARSVSTAPGGHPFRSRPPPSTPITHVQAPRYPHTPPTADSAPQGYGGLYGEPQPAHSRDGYYLQQHAPQFNAAPGGPTPGPSHRDRRPHHPHYLASRPEGQYNYEGVQSHRPRTVPAHPSWPSAPKPPAPENPSEYQQYFANFGLDHGHMYPSEAVLVWRN</sequence>
<feature type="region of interest" description="Disordered" evidence="1">
    <location>
        <begin position="14"/>
        <end position="149"/>
    </location>
</feature>
<evidence type="ECO:0000313" key="3">
    <source>
        <dbReference type="Proteomes" id="UP001221757"/>
    </source>
</evidence>
<evidence type="ECO:0000313" key="2">
    <source>
        <dbReference type="EMBL" id="KAJ7691535.1"/>
    </source>
</evidence>
<feature type="compositionally biased region" description="Pro residues" evidence="1">
    <location>
        <begin position="136"/>
        <end position="145"/>
    </location>
</feature>
<proteinExistence type="predicted"/>